<dbReference type="SUPFAM" id="SSF52540">
    <property type="entry name" value="P-loop containing nucleoside triphosphate hydrolases"/>
    <property type="match status" value="1"/>
</dbReference>
<keyword evidence="2" id="KW-0813">Transport</keyword>
<dbReference type="FunFam" id="3.40.50.300:FF:000398">
    <property type="entry name" value="Type IV pilus assembly ATPase PilB"/>
    <property type="match status" value="1"/>
</dbReference>
<evidence type="ECO:0000256" key="3">
    <source>
        <dbReference type="ARBA" id="ARBA00022741"/>
    </source>
</evidence>
<dbReference type="Proteomes" id="UP000663722">
    <property type="component" value="Chromosome"/>
</dbReference>
<evidence type="ECO:0000256" key="8">
    <source>
        <dbReference type="ARBA" id="ARBA00034006"/>
    </source>
</evidence>
<organism evidence="10 11">
    <name type="scientific">Desulfonema magnum</name>
    <dbReference type="NCBI Taxonomy" id="45655"/>
    <lineage>
        <taxon>Bacteria</taxon>
        <taxon>Pseudomonadati</taxon>
        <taxon>Thermodesulfobacteriota</taxon>
        <taxon>Desulfobacteria</taxon>
        <taxon>Desulfobacterales</taxon>
        <taxon>Desulfococcaceae</taxon>
        <taxon>Desulfonema</taxon>
    </lineage>
</organism>
<name>A0A975GTM5_9BACT</name>
<dbReference type="Pfam" id="PF00437">
    <property type="entry name" value="T2SSE"/>
    <property type="match status" value="1"/>
</dbReference>
<dbReference type="AlphaFoldDB" id="A0A975GTM5"/>
<dbReference type="InterPro" id="IPR001482">
    <property type="entry name" value="T2SS/T4SS_dom"/>
</dbReference>
<dbReference type="NCBIfam" id="TIGR02533">
    <property type="entry name" value="type_II_gspE"/>
    <property type="match status" value="1"/>
</dbReference>
<dbReference type="PROSITE" id="PS00662">
    <property type="entry name" value="T2SP_E"/>
    <property type="match status" value="1"/>
</dbReference>
<evidence type="ECO:0000256" key="1">
    <source>
        <dbReference type="ARBA" id="ARBA00006611"/>
    </source>
</evidence>
<keyword evidence="6" id="KW-1278">Translocase</keyword>
<evidence type="ECO:0000256" key="6">
    <source>
        <dbReference type="ARBA" id="ARBA00022967"/>
    </source>
</evidence>
<gene>
    <name evidence="10" type="ORF">dnm_093370</name>
</gene>
<dbReference type="EC" id="7.4.2.8" evidence="7"/>
<evidence type="ECO:0000256" key="4">
    <source>
        <dbReference type="ARBA" id="ARBA00022840"/>
    </source>
</evidence>
<dbReference type="RefSeq" id="WP_207680269.1">
    <property type="nucleotide sequence ID" value="NZ_CP061800.1"/>
</dbReference>
<dbReference type="SMART" id="SM00382">
    <property type="entry name" value="AAA"/>
    <property type="match status" value="1"/>
</dbReference>
<dbReference type="KEGG" id="dmm:dnm_093370"/>
<evidence type="ECO:0000256" key="7">
    <source>
        <dbReference type="ARBA" id="ARBA00024382"/>
    </source>
</evidence>
<dbReference type="Gene3D" id="3.40.50.300">
    <property type="entry name" value="P-loop containing nucleotide triphosphate hydrolases"/>
    <property type="match status" value="1"/>
</dbReference>
<keyword evidence="3" id="KW-0547">Nucleotide-binding</keyword>
<accession>A0A975GTM5</accession>
<dbReference type="GO" id="GO:0008564">
    <property type="term" value="F:protein-exporting ATPase activity"/>
    <property type="evidence" value="ECO:0007669"/>
    <property type="project" value="UniProtKB-EC"/>
</dbReference>
<evidence type="ECO:0000256" key="5">
    <source>
        <dbReference type="ARBA" id="ARBA00022927"/>
    </source>
</evidence>
<dbReference type="Gene3D" id="3.30.450.90">
    <property type="match status" value="1"/>
</dbReference>
<feature type="domain" description="Bacterial type II secretion system protein E" evidence="9">
    <location>
        <begin position="405"/>
        <end position="419"/>
    </location>
</feature>
<sequence length="584" mass="65309">MKKHLSQILRDNVGISEEDYEEVQRIRMEKGGNTGEILIKKKFLTEAQLLEALSIQYDIPFWPKLPLNNIGTDITHNVPMQFLKKYFMVPLESNSKKETEETDETYQESEVSDVSGEPGYIIAINDPTNLQPLDDLVRIIEANNFQVVLSTKDTILSAINISYDLNRGSAEQLVQDMEMEENGTMIISEIEDTADLMDDTSDAPIIKLVNHIISQSAKARASDIHIEPYQDSFNVRYRVDGILYDLLTPPKWIQPALTSRIKVMAKMNIAEKRLPQDGRIEVKIGDQEIDIRVSTIPISFGERVVMRLLNKSTSLLTLSDIGLSSETLDLLKELVTSPNGIILVTGPTGSGKTTTLYAVLSSINKPDINIITIEDPVEYQLRGISQIQVNPKIDLTFARGLRSIVRQDPDVVLVGEIRDRETAEIAVQSALTGHLVFSTLHTNDSASAITRLVDIGVEPFLISSSVIAVAAQRLVRVLCPHCKEPYTPDDMALKTIGITPAQMRNHTIYRTRGCQECLNTGYKGRIVIVEIMVMDANLKSLILKTYDSNRIKNEANMITLRQDGIHKILSGITTIEEVLRVTQL</sequence>
<dbReference type="InterPro" id="IPR003593">
    <property type="entry name" value="AAA+_ATPase"/>
</dbReference>
<proteinExistence type="inferred from homology"/>
<dbReference type="CDD" id="cd01129">
    <property type="entry name" value="PulE-GspE-like"/>
    <property type="match status" value="1"/>
</dbReference>
<dbReference type="PANTHER" id="PTHR30258">
    <property type="entry name" value="TYPE II SECRETION SYSTEM PROTEIN GSPE-RELATED"/>
    <property type="match status" value="1"/>
</dbReference>
<evidence type="ECO:0000259" key="9">
    <source>
        <dbReference type="PROSITE" id="PS00662"/>
    </source>
</evidence>
<dbReference type="EMBL" id="CP061800">
    <property type="protein sequence ID" value="QTA93236.1"/>
    <property type="molecule type" value="Genomic_DNA"/>
</dbReference>
<keyword evidence="5" id="KW-0653">Protein transport</keyword>
<keyword evidence="11" id="KW-1185">Reference proteome</keyword>
<comment type="similarity">
    <text evidence="1">Belongs to the GSP E family.</text>
</comment>
<evidence type="ECO:0000256" key="2">
    <source>
        <dbReference type="ARBA" id="ARBA00022448"/>
    </source>
</evidence>
<dbReference type="InterPro" id="IPR027417">
    <property type="entry name" value="P-loop_NTPase"/>
</dbReference>
<dbReference type="GO" id="GO:0005524">
    <property type="term" value="F:ATP binding"/>
    <property type="evidence" value="ECO:0007669"/>
    <property type="project" value="UniProtKB-KW"/>
</dbReference>
<reference evidence="10" key="1">
    <citation type="journal article" date="2021" name="Microb. Physiol.">
        <title>Proteogenomic Insights into the Physiology of Marine, Sulfate-Reducing, Filamentous Desulfonema limicola and Desulfonema magnum.</title>
        <authorList>
            <person name="Schnaars V."/>
            <person name="Wohlbrand L."/>
            <person name="Scheve S."/>
            <person name="Hinrichs C."/>
            <person name="Reinhardt R."/>
            <person name="Rabus R."/>
        </authorList>
    </citation>
    <scope>NUCLEOTIDE SEQUENCE</scope>
    <source>
        <strain evidence="10">4be13</strain>
    </source>
</reference>
<dbReference type="GO" id="GO:0005886">
    <property type="term" value="C:plasma membrane"/>
    <property type="evidence" value="ECO:0007669"/>
    <property type="project" value="TreeGrafter"/>
</dbReference>
<protein>
    <recommendedName>
        <fullName evidence="7">protein-secreting ATPase</fullName>
        <ecNumber evidence="7">7.4.2.8</ecNumber>
    </recommendedName>
</protein>
<dbReference type="GO" id="GO:0015627">
    <property type="term" value="C:type II protein secretion system complex"/>
    <property type="evidence" value="ECO:0007669"/>
    <property type="project" value="InterPro"/>
</dbReference>
<keyword evidence="4" id="KW-0067">ATP-binding</keyword>
<evidence type="ECO:0000313" key="11">
    <source>
        <dbReference type="Proteomes" id="UP000663722"/>
    </source>
</evidence>
<dbReference type="InterPro" id="IPR013369">
    <property type="entry name" value="T2SS_GspE"/>
</dbReference>
<evidence type="ECO:0000313" key="10">
    <source>
        <dbReference type="EMBL" id="QTA93236.1"/>
    </source>
</evidence>
<dbReference type="PANTHER" id="PTHR30258:SF2">
    <property type="entry name" value="COMG OPERON PROTEIN 1"/>
    <property type="match status" value="1"/>
</dbReference>
<dbReference type="GO" id="GO:0015628">
    <property type="term" value="P:protein secretion by the type II secretion system"/>
    <property type="evidence" value="ECO:0007669"/>
    <property type="project" value="InterPro"/>
</dbReference>
<dbReference type="InterPro" id="IPR037257">
    <property type="entry name" value="T2SS_E_N_sf"/>
</dbReference>
<dbReference type="SUPFAM" id="SSF160246">
    <property type="entry name" value="EspE N-terminal domain-like"/>
    <property type="match status" value="1"/>
</dbReference>
<dbReference type="GO" id="GO:0016887">
    <property type="term" value="F:ATP hydrolysis activity"/>
    <property type="evidence" value="ECO:0007669"/>
    <property type="project" value="TreeGrafter"/>
</dbReference>
<dbReference type="FunFam" id="3.30.450.90:FF:000001">
    <property type="entry name" value="Type II secretion system ATPase GspE"/>
    <property type="match status" value="1"/>
</dbReference>
<comment type="catalytic activity">
    <reaction evidence="8">
        <text>ATP + H2O + cellular proteinSide 1 = ADP + phosphate + cellular proteinSide 2.</text>
        <dbReference type="EC" id="7.4.2.8"/>
    </reaction>
</comment>